<evidence type="ECO:0000313" key="3">
    <source>
        <dbReference type="EMBL" id="TWE18755.1"/>
    </source>
</evidence>
<feature type="compositionally biased region" description="Low complexity" evidence="1">
    <location>
        <begin position="45"/>
        <end position="59"/>
    </location>
</feature>
<evidence type="ECO:0008006" key="5">
    <source>
        <dbReference type="Google" id="ProtNLM"/>
    </source>
</evidence>
<protein>
    <recommendedName>
        <fullName evidence="5">Ig-like domain-containing protein</fullName>
    </recommendedName>
</protein>
<feature type="region of interest" description="Disordered" evidence="1">
    <location>
        <begin position="45"/>
        <end position="74"/>
    </location>
</feature>
<accession>A0A561ET27</accession>
<gene>
    <name evidence="3" type="ORF">FB465_3844</name>
</gene>
<keyword evidence="2" id="KW-0732">Signal</keyword>
<sequence length="961" mass="97869">MFAGRTAPGGGARRWVTVTTLVTALVASGATAAVAKTEPAVKTAPAAKPASAAKPGPTAGVQPRSALPGQPNLAGGFVPSGPTRLLDTRYGIGTDGVVAPIGQVPLVLDVSGVSGNPSVKPTAVVLNVTVTKPSAGGYLSVYPWGGGRPATSNLNFTAGQTIPNLVTVPVGTDGKVALFNAFGTADVIADLAGYYTVDKAATTYVANGPTRLLDTREGVGTGGVKAPVGQGRTISLTVGGVSGIPAGARAVTLNVTATKPTAGGFLTVFPHGQSRPTASNLNFTAGQTVPNLVTVPVGTDGKVDFFNFLGDTDVIADLAGYYLADAPQTGGVFRKLDAPTRLLDTREGVGTGGVKAPVGQGRTISLTVGGVSGIPAGARAVTLNVTATRPTAGGFLTVFPHGQSRPTASNLNFTAGQTVPNLVTVPVGADGKVDFFNFLGDTDVVADVFGYYISGEHLGLSALSFDAKTVDASAGGATVDVKWTVTDSDPAARQIAGSIVIRQQGDSPDSYVGQSRVVEFLQGQSLYNGAAYLGGDAASSSYSYQFVVPQYAGAASAKWVVSQVSAVDIGSQEQLLLAGSALTSDGNVLTATEQVANATPSYDSMDVFTPVSDKPYLYNGVAASLNYRLNMHDAQSGIWRGSIEVTGPGGRTLRASFEEQNFQAQQWWPCQHDINYATCDTYVNFPGDAPAGTWSVSKVALTNNAGLTKTFTGLNEKPITLTSNGVVSADRFSVSSTQLNNWGQDAPFKVGMRVSGARGGVSSVEVLFSTMGGYCRQTSATPVQEADGSYSVSATLYRASNGASKCKVTGVVVRDGAGDLALYGTDFNAPDPALSVASIPVTTAPVVKSAELNVTTIAQSQIGNRSFLATVQVEPGVAPVNGDSSYLYNSSGVVVGQSSGGTSQTPDGKVNVSLYVPYGLAVGSYTVGFSLSNAAGLVSYYGMPGKPAVPGGPLVLTVTAG</sequence>
<evidence type="ECO:0000256" key="1">
    <source>
        <dbReference type="SAM" id="MobiDB-lite"/>
    </source>
</evidence>
<feature type="signal peptide" evidence="2">
    <location>
        <begin position="1"/>
        <end position="32"/>
    </location>
</feature>
<reference evidence="3 4" key="1">
    <citation type="submission" date="2019-06" db="EMBL/GenBank/DDBJ databases">
        <title>Sequencing the genomes of 1000 actinobacteria strains.</title>
        <authorList>
            <person name="Klenk H.-P."/>
        </authorList>
    </citation>
    <scope>NUCLEOTIDE SEQUENCE [LARGE SCALE GENOMIC DNA]</scope>
    <source>
        <strain evidence="3 4">DSM 41649</strain>
    </source>
</reference>
<dbReference type="EMBL" id="VIVR01000001">
    <property type="protein sequence ID" value="TWE18755.1"/>
    <property type="molecule type" value="Genomic_DNA"/>
</dbReference>
<organism evidence="3 4">
    <name type="scientific">Kitasatospora atroaurantiaca</name>
    <dbReference type="NCBI Taxonomy" id="285545"/>
    <lineage>
        <taxon>Bacteria</taxon>
        <taxon>Bacillati</taxon>
        <taxon>Actinomycetota</taxon>
        <taxon>Actinomycetes</taxon>
        <taxon>Kitasatosporales</taxon>
        <taxon>Streptomycetaceae</taxon>
        <taxon>Kitasatospora</taxon>
    </lineage>
</organism>
<feature type="chain" id="PRO_5039147466" description="Ig-like domain-containing protein" evidence="2">
    <location>
        <begin position="33"/>
        <end position="961"/>
    </location>
</feature>
<dbReference type="AlphaFoldDB" id="A0A561ET27"/>
<name>A0A561ET27_9ACTN</name>
<comment type="caution">
    <text evidence="3">The sequence shown here is derived from an EMBL/GenBank/DDBJ whole genome shotgun (WGS) entry which is preliminary data.</text>
</comment>
<evidence type="ECO:0000313" key="4">
    <source>
        <dbReference type="Proteomes" id="UP000318416"/>
    </source>
</evidence>
<dbReference type="Proteomes" id="UP000318416">
    <property type="component" value="Unassembled WGS sequence"/>
</dbReference>
<keyword evidence="4" id="KW-1185">Reference proteome</keyword>
<proteinExistence type="predicted"/>
<evidence type="ECO:0000256" key="2">
    <source>
        <dbReference type="SAM" id="SignalP"/>
    </source>
</evidence>